<evidence type="ECO:0000256" key="1">
    <source>
        <dbReference type="SAM" id="MobiDB-lite"/>
    </source>
</evidence>
<dbReference type="Proteomes" id="UP000828390">
    <property type="component" value="Unassembled WGS sequence"/>
</dbReference>
<dbReference type="EMBL" id="JAIWYP010000013">
    <property type="protein sequence ID" value="KAH3716858.1"/>
    <property type="molecule type" value="Genomic_DNA"/>
</dbReference>
<comment type="caution">
    <text evidence="2">The sequence shown here is derived from an EMBL/GenBank/DDBJ whole genome shotgun (WGS) entry which is preliminary data.</text>
</comment>
<evidence type="ECO:0000313" key="3">
    <source>
        <dbReference type="Proteomes" id="UP000828390"/>
    </source>
</evidence>
<keyword evidence="3" id="KW-1185">Reference proteome</keyword>
<reference evidence="2" key="2">
    <citation type="submission" date="2020-11" db="EMBL/GenBank/DDBJ databases">
        <authorList>
            <person name="McCartney M.A."/>
            <person name="Auch B."/>
            <person name="Kono T."/>
            <person name="Mallez S."/>
            <person name="Becker A."/>
            <person name="Gohl D.M."/>
            <person name="Silverstein K.A.T."/>
            <person name="Koren S."/>
            <person name="Bechman K.B."/>
            <person name="Herman A."/>
            <person name="Abrahante J.E."/>
            <person name="Garbe J."/>
        </authorList>
    </citation>
    <scope>NUCLEOTIDE SEQUENCE</scope>
    <source>
        <strain evidence="2">Duluth1</strain>
        <tissue evidence="2">Whole animal</tissue>
    </source>
</reference>
<feature type="region of interest" description="Disordered" evidence="1">
    <location>
        <begin position="1"/>
        <end position="28"/>
    </location>
</feature>
<feature type="compositionally biased region" description="Basic and acidic residues" evidence="1">
    <location>
        <begin position="1"/>
        <end position="12"/>
    </location>
</feature>
<feature type="compositionally biased region" description="Pro residues" evidence="1">
    <location>
        <begin position="17"/>
        <end position="28"/>
    </location>
</feature>
<proteinExistence type="predicted"/>
<gene>
    <name evidence="2" type="ORF">DPMN_059589</name>
</gene>
<evidence type="ECO:0000313" key="2">
    <source>
        <dbReference type="EMBL" id="KAH3716858.1"/>
    </source>
</evidence>
<reference evidence="2" key="1">
    <citation type="journal article" date="2019" name="bioRxiv">
        <title>The Genome of the Zebra Mussel, Dreissena polymorpha: A Resource for Invasive Species Research.</title>
        <authorList>
            <person name="McCartney M.A."/>
            <person name="Auch B."/>
            <person name="Kono T."/>
            <person name="Mallez S."/>
            <person name="Zhang Y."/>
            <person name="Obille A."/>
            <person name="Becker A."/>
            <person name="Abrahante J.E."/>
            <person name="Garbe J."/>
            <person name="Badalamenti J.P."/>
            <person name="Herman A."/>
            <person name="Mangelson H."/>
            <person name="Liachko I."/>
            <person name="Sullivan S."/>
            <person name="Sone E.D."/>
            <person name="Koren S."/>
            <person name="Silverstein K.A.T."/>
            <person name="Beckman K.B."/>
            <person name="Gohl D.M."/>
        </authorList>
    </citation>
    <scope>NUCLEOTIDE SEQUENCE</scope>
    <source>
        <strain evidence="2">Duluth1</strain>
        <tissue evidence="2">Whole animal</tissue>
    </source>
</reference>
<name>A0A9D4C3R7_DREPO</name>
<protein>
    <submittedName>
        <fullName evidence="2">Uncharacterized protein</fullName>
    </submittedName>
</protein>
<accession>A0A9D4C3R7</accession>
<dbReference type="AlphaFoldDB" id="A0A9D4C3R7"/>
<sequence>MRHLMLKYEKKSGGGSGPPPTGLGILPPIPNPFRHPNVNLLPTPLAMVQL</sequence>
<organism evidence="2 3">
    <name type="scientific">Dreissena polymorpha</name>
    <name type="common">Zebra mussel</name>
    <name type="synonym">Mytilus polymorpha</name>
    <dbReference type="NCBI Taxonomy" id="45954"/>
    <lineage>
        <taxon>Eukaryota</taxon>
        <taxon>Metazoa</taxon>
        <taxon>Spiralia</taxon>
        <taxon>Lophotrochozoa</taxon>
        <taxon>Mollusca</taxon>
        <taxon>Bivalvia</taxon>
        <taxon>Autobranchia</taxon>
        <taxon>Heteroconchia</taxon>
        <taxon>Euheterodonta</taxon>
        <taxon>Imparidentia</taxon>
        <taxon>Neoheterodontei</taxon>
        <taxon>Myida</taxon>
        <taxon>Dreissenoidea</taxon>
        <taxon>Dreissenidae</taxon>
        <taxon>Dreissena</taxon>
    </lineage>
</organism>